<dbReference type="PANTHER" id="PTHR42852:SF6">
    <property type="entry name" value="THIOL:DISULFIDE INTERCHANGE PROTEIN DSBE"/>
    <property type="match status" value="1"/>
</dbReference>
<name>A0A3B0C103_9FLAO</name>
<comment type="caution">
    <text evidence="6">The sequence shown here is derived from an EMBL/GenBank/DDBJ whole genome shotgun (WGS) entry which is preliminary data.</text>
</comment>
<reference evidence="6 7" key="1">
    <citation type="submission" date="2018-10" db="EMBL/GenBank/DDBJ databases">
        <title>Ulvibacterium marinum gen. nov., sp. nov., a novel marine bacterium of the family Flavobacteriaceae, isolated from a culture of the green alga Ulva prolifera.</title>
        <authorList>
            <person name="Zhang Z."/>
        </authorList>
    </citation>
    <scope>NUCLEOTIDE SEQUENCE [LARGE SCALE GENOMIC DNA]</scope>
    <source>
        <strain evidence="6 7">CCMM003</strain>
    </source>
</reference>
<dbReference type="CDD" id="cd02966">
    <property type="entry name" value="TlpA_like_family"/>
    <property type="match status" value="1"/>
</dbReference>
<dbReference type="RefSeq" id="WP_120713328.1">
    <property type="nucleotide sequence ID" value="NZ_RBCJ01000004.1"/>
</dbReference>
<dbReference type="GO" id="GO:0017004">
    <property type="term" value="P:cytochrome complex assembly"/>
    <property type="evidence" value="ECO:0007669"/>
    <property type="project" value="UniProtKB-KW"/>
</dbReference>
<keyword evidence="7" id="KW-1185">Reference proteome</keyword>
<dbReference type="InterPro" id="IPR036249">
    <property type="entry name" value="Thioredoxin-like_sf"/>
</dbReference>
<dbReference type="PANTHER" id="PTHR42852">
    <property type="entry name" value="THIOL:DISULFIDE INTERCHANGE PROTEIN DSBE"/>
    <property type="match status" value="1"/>
</dbReference>
<evidence type="ECO:0000256" key="4">
    <source>
        <dbReference type="ARBA" id="ARBA00023284"/>
    </source>
</evidence>
<protein>
    <submittedName>
        <fullName evidence="6">TlpA family protein disulfide reductase</fullName>
    </submittedName>
</protein>
<dbReference type="InterPro" id="IPR000866">
    <property type="entry name" value="AhpC/TSA"/>
</dbReference>
<dbReference type="Proteomes" id="UP000276603">
    <property type="component" value="Unassembled WGS sequence"/>
</dbReference>
<evidence type="ECO:0000256" key="2">
    <source>
        <dbReference type="ARBA" id="ARBA00022748"/>
    </source>
</evidence>
<dbReference type="InterPro" id="IPR013766">
    <property type="entry name" value="Thioredoxin_domain"/>
</dbReference>
<sequence>MRTIKILVLICIFSNGCRSQQGPEITFSFEVKSEEITSVTISKYNYDLEKMVEWKSLDNLIPQKTYQTTDEFLEPSIYALKLNTGKGIKIAVEQGGMVHIKMEDGIKLESKIASNLDFNKSIENLNNQFFAGMIQDFDKAMKENNQQRIAELEKEKDKVLLQFIRSMENLVMQMGPSAKAYDALGYFDLNKNSDFFEEMMTRFEAEYPSSGMSKSLKVRINKAAQLAIGSKMTNFKATNKEGVLVNLSDYEGSYILVDFWASWCRPCRVENPKLLELYKSFEGVKFEIIGISIDSDRGVWEKAIQKDGIVWNQILDKDQTIYKQYLLSSLPANFLLDQEGRIIAKNITAEELKTKLETFE</sequence>
<evidence type="ECO:0000256" key="3">
    <source>
        <dbReference type="ARBA" id="ARBA00023157"/>
    </source>
</evidence>
<gene>
    <name evidence="6" type="ORF">D7Z94_19580</name>
</gene>
<evidence type="ECO:0000313" key="6">
    <source>
        <dbReference type="EMBL" id="RKN78421.1"/>
    </source>
</evidence>
<comment type="subcellular location">
    <subcellularLocation>
        <location evidence="1">Cell envelope</location>
    </subcellularLocation>
</comment>
<dbReference type="AlphaFoldDB" id="A0A3B0C103"/>
<keyword evidence="4" id="KW-0676">Redox-active center</keyword>
<proteinExistence type="predicted"/>
<dbReference type="Gene3D" id="3.40.30.10">
    <property type="entry name" value="Glutaredoxin"/>
    <property type="match status" value="1"/>
</dbReference>
<dbReference type="InterPro" id="IPR050553">
    <property type="entry name" value="Thioredoxin_ResA/DsbE_sf"/>
</dbReference>
<dbReference type="GO" id="GO:0030313">
    <property type="term" value="C:cell envelope"/>
    <property type="evidence" value="ECO:0007669"/>
    <property type="project" value="UniProtKB-SubCell"/>
</dbReference>
<dbReference type="Pfam" id="PF00578">
    <property type="entry name" value="AhpC-TSA"/>
    <property type="match status" value="1"/>
</dbReference>
<keyword evidence="3" id="KW-1015">Disulfide bond</keyword>
<dbReference type="PROSITE" id="PS51352">
    <property type="entry name" value="THIOREDOXIN_2"/>
    <property type="match status" value="1"/>
</dbReference>
<dbReference type="GO" id="GO:0016491">
    <property type="term" value="F:oxidoreductase activity"/>
    <property type="evidence" value="ECO:0007669"/>
    <property type="project" value="InterPro"/>
</dbReference>
<dbReference type="OrthoDB" id="1069091at2"/>
<evidence type="ECO:0000313" key="7">
    <source>
        <dbReference type="Proteomes" id="UP000276603"/>
    </source>
</evidence>
<dbReference type="EMBL" id="RBCJ01000004">
    <property type="protein sequence ID" value="RKN78421.1"/>
    <property type="molecule type" value="Genomic_DNA"/>
</dbReference>
<evidence type="ECO:0000259" key="5">
    <source>
        <dbReference type="PROSITE" id="PS51352"/>
    </source>
</evidence>
<dbReference type="SUPFAM" id="SSF52833">
    <property type="entry name" value="Thioredoxin-like"/>
    <property type="match status" value="1"/>
</dbReference>
<keyword evidence="2" id="KW-0201">Cytochrome c-type biogenesis</keyword>
<organism evidence="6 7">
    <name type="scientific">Ulvibacterium marinum</name>
    <dbReference type="NCBI Taxonomy" id="2419782"/>
    <lineage>
        <taxon>Bacteria</taxon>
        <taxon>Pseudomonadati</taxon>
        <taxon>Bacteroidota</taxon>
        <taxon>Flavobacteriia</taxon>
        <taxon>Flavobacteriales</taxon>
        <taxon>Flavobacteriaceae</taxon>
        <taxon>Ulvibacterium</taxon>
    </lineage>
</organism>
<dbReference type="GO" id="GO:0016209">
    <property type="term" value="F:antioxidant activity"/>
    <property type="evidence" value="ECO:0007669"/>
    <property type="project" value="InterPro"/>
</dbReference>
<accession>A0A3B0C103</accession>
<feature type="domain" description="Thioredoxin" evidence="5">
    <location>
        <begin position="226"/>
        <end position="360"/>
    </location>
</feature>
<evidence type="ECO:0000256" key="1">
    <source>
        <dbReference type="ARBA" id="ARBA00004196"/>
    </source>
</evidence>